<dbReference type="AlphaFoldDB" id="A0AAD6PH51"/>
<evidence type="ECO:0000313" key="3">
    <source>
        <dbReference type="Proteomes" id="UP001162972"/>
    </source>
</evidence>
<evidence type="ECO:0000256" key="1">
    <source>
        <dbReference type="SAM" id="MobiDB-lite"/>
    </source>
</evidence>
<gene>
    <name evidence="2" type="ORF">OIU84_021073</name>
</gene>
<dbReference type="EMBL" id="JAPFFJ010000004">
    <property type="protein sequence ID" value="KAJ6429596.1"/>
    <property type="molecule type" value="Genomic_DNA"/>
</dbReference>
<proteinExistence type="predicted"/>
<sequence>MITEIYRSNQSDNFSPHELVWTVLFPRPGHQNSPNSEPSCQEQDETRLHPLAWSTQIVVVLIRTRRGTILHSCLNSYKSGLASYHQSHPHYGSKKKR</sequence>
<feature type="compositionally biased region" description="Polar residues" evidence="1">
    <location>
        <begin position="30"/>
        <end position="41"/>
    </location>
</feature>
<evidence type="ECO:0000313" key="2">
    <source>
        <dbReference type="EMBL" id="KAJ6429596.1"/>
    </source>
</evidence>
<feature type="region of interest" description="Disordered" evidence="1">
    <location>
        <begin position="26"/>
        <end position="47"/>
    </location>
</feature>
<reference evidence="2 3" key="1">
    <citation type="journal article" date="2023" name="Int. J. Mol. Sci.">
        <title>De Novo Assembly and Annotation of 11 Diverse Shrub Willow (Salix) Genomes Reveals Novel Gene Organization in Sex-Linked Regions.</title>
        <authorList>
            <person name="Hyden B."/>
            <person name="Feng K."/>
            <person name="Yates T.B."/>
            <person name="Jawdy S."/>
            <person name="Cereghino C."/>
            <person name="Smart L.B."/>
            <person name="Muchero W."/>
        </authorList>
    </citation>
    <scope>NUCLEOTIDE SEQUENCE [LARGE SCALE GENOMIC DNA]</scope>
    <source>
        <tissue evidence="2">Shoot tip</tissue>
    </source>
</reference>
<organism evidence="2 3">
    <name type="scientific">Salix udensis</name>
    <dbReference type="NCBI Taxonomy" id="889485"/>
    <lineage>
        <taxon>Eukaryota</taxon>
        <taxon>Viridiplantae</taxon>
        <taxon>Streptophyta</taxon>
        <taxon>Embryophyta</taxon>
        <taxon>Tracheophyta</taxon>
        <taxon>Spermatophyta</taxon>
        <taxon>Magnoliopsida</taxon>
        <taxon>eudicotyledons</taxon>
        <taxon>Gunneridae</taxon>
        <taxon>Pentapetalae</taxon>
        <taxon>rosids</taxon>
        <taxon>fabids</taxon>
        <taxon>Malpighiales</taxon>
        <taxon>Salicaceae</taxon>
        <taxon>Saliceae</taxon>
        <taxon>Salix</taxon>
    </lineage>
</organism>
<comment type="caution">
    <text evidence="2">The sequence shown here is derived from an EMBL/GenBank/DDBJ whole genome shotgun (WGS) entry which is preliminary data.</text>
</comment>
<name>A0AAD6PH51_9ROSI</name>
<dbReference type="Proteomes" id="UP001162972">
    <property type="component" value="Chromosome 8"/>
</dbReference>
<accession>A0AAD6PH51</accession>
<keyword evidence="3" id="KW-1185">Reference proteome</keyword>
<protein>
    <submittedName>
        <fullName evidence="2">Uncharacterized protein</fullName>
    </submittedName>
</protein>